<dbReference type="VEuPathDB" id="VectorBase:HLOH_051667"/>
<dbReference type="GO" id="GO:0005524">
    <property type="term" value="F:ATP binding"/>
    <property type="evidence" value="ECO:0007669"/>
    <property type="project" value="InterPro"/>
</dbReference>
<evidence type="ECO:0000313" key="7">
    <source>
        <dbReference type="EMBL" id="KAH9383055.1"/>
    </source>
</evidence>
<evidence type="ECO:0000256" key="5">
    <source>
        <dbReference type="SAM" id="Phobius"/>
    </source>
</evidence>
<dbReference type="OMA" id="CEHLHHY"/>
<gene>
    <name evidence="7" type="ORF">HPB48_023777</name>
</gene>
<organism evidence="7 8">
    <name type="scientific">Haemaphysalis longicornis</name>
    <name type="common">Bush tick</name>
    <dbReference type="NCBI Taxonomy" id="44386"/>
    <lineage>
        <taxon>Eukaryota</taxon>
        <taxon>Metazoa</taxon>
        <taxon>Ecdysozoa</taxon>
        <taxon>Arthropoda</taxon>
        <taxon>Chelicerata</taxon>
        <taxon>Arachnida</taxon>
        <taxon>Acari</taxon>
        <taxon>Parasitiformes</taxon>
        <taxon>Ixodida</taxon>
        <taxon>Ixodoidea</taxon>
        <taxon>Ixodidae</taxon>
        <taxon>Haemaphysalinae</taxon>
        <taxon>Haemaphysalis</taxon>
    </lineage>
</organism>
<accession>A0A9J6GX33</accession>
<evidence type="ECO:0000256" key="1">
    <source>
        <dbReference type="ARBA" id="ARBA00004141"/>
    </source>
</evidence>
<dbReference type="GO" id="GO:0016887">
    <property type="term" value="F:ATP hydrolysis activity"/>
    <property type="evidence" value="ECO:0007669"/>
    <property type="project" value="InterPro"/>
</dbReference>
<proteinExistence type="predicted"/>
<sequence>MFGSLAGGEKGAHTPDTLLSFLRELELSSTRRKSTDYVVHVAIVRLFCAVFVPAALCYHAAHFVALVLGERMSGAKHLQLMTGLSSSVFWLGHFTFDMCLCVVHAAAMAGATALFRPYLSWNFVFAIYMMFITYGGCATCLAYLASFWFENVTKAFYTMVNIYMFGGKSSYPTAMFVRANRGDFNCKPENTLTAQYIKVMRGCLALPKVLFPHSYVHTSKGVIGSLVAAAADMYVFVASSEATYLWLELLLTIPIRWLPTYIVTRGLTKLILLRKEALLCSEGGVLLERYCHEDFLRYTHSLHSCCPQSGYTNSPETPAKLRPLSLSLYSGLFELFALLLEACFCFFAASFLDSDLAQRLWVRYQIRDVQYDPQNQDSINEDVRNEAVLVDKIFNQAKFAEHALVVRNLSKAYGFFQQHFAIETISFTVHHGECIGIVGVIGTGKTSMMGVLGGELFPTSGDAFRPGMSLTRDYRFWIQSVGYVPFGWGLLETLTGREMIRVIALLRGVQDVPRTTARVMGVVELSEPDAVVSTYSVGAKTQLSLALALIAAPKLYLLDLPELDTQSRAIVHRVLGLLRPSSTVVLTCEHLHHYEDVCDRLAIMVAGRIECIGSVKGLSDKYVRGTTVTIYTFPDRKYDMDHQSAIVVDMTEHFSTSSLARCYEGVLEFRLPDTPMGLCEMFDRLLFLKRKHKFHVFYVSETTLDQIFLSLCRKHAAIAHQSPL</sequence>
<dbReference type="PANTHER" id="PTHR19229:SF250">
    <property type="entry name" value="ABC TRANSPORTER DOMAIN-CONTAINING PROTEIN-RELATED"/>
    <property type="match status" value="1"/>
</dbReference>
<dbReference type="SUPFAM" id="SSF52540">
    <property type="entry name" value="P-loop containing nucleoside triphosphate hydrolases"/>
    <property type="match status" value="1"/>
</dbReference>
<keyword evidence="3 5" id="KW-1133">Transmembrane helix</keyword>
<dbReference type="Gene3D" id="3.40.50.300">
    <property type="entry name" value="P-loop containing nucleotide triphosphate hydrolases"/>
    <property type="match status" value="1"/>
</dbReference>
<feature type="domain" description="ABC transporter" evidence="6">
    <location>
        <begin position="404"/>
        <end position="631"/>
    </location>
</feature>
<evidence type="ECO:0000256" key="4">
    <source>
        <dbReference type="ARBA" id="ARBA00023136"/>
    </source>
</evidence>
<protein>
    <recommendedName>
        <fullName evidence="6">ABC transporter domain-containing protein</fullName>
    </recommendedName>
</protein>
<dbReference type="GO" id="GO:0005319">
    <property type="term" value="F:lipid transporter activity"/>
    <property type="evidence" value="ECO:0007669"/>
    <property type="project" value="TreeGrafter"/>
</dbReference>
<evidence type="ECO:0000313" key="8">
    <source>
        <dbReference type="Proteomes" id="UP000821853"/>
    </source>
</evidence>
<evidence type="ECO:0000259" key="6">
    <source>
        <dbReference type="PROSITE" id="PS50893"/>
    </source>
</evidence>
<feature type="transmembrane region" description="Helical" evidence="5">
    <location>
        <begin position="123"/>
        <end position="149"/>
    </location>
</feature>
<keyword evidence="4 5" id="KW-0472">Membrane</keyword>
<feature type="transmembrane region" description="Helical" evidence="5">
    <location>
        <begin position="88"/>
        <end position="111"/>
    </location>
</feature>
<dbReference type="GO" id="GO:0140359">
    <property type="term" value="F:ABC-type transporter activity"/>
    <property type="evidence" value="ECO:0007669"/>
    <property type="project" value="InterPro"/>
</dbReference>
<dbReference type="Pfam" id="PF12698">
    <property type="entry name" value="ABC2_membrane_3"/>
    <property type="match status" value="1"/>
</dbReference>
<reference evidence="7 8" key="1">
    <citation type="journal article" date="2020" name="Cell">
        <title>Large-Scale Comparative Analyses of Tick Genomes Elucidate Their Genetic Diversity and Vector Capacities.</title>
        <authorList>
            <consortium name="Tick Genome and Microbiome Consortium (TIGMIC)"/>
            <person name="Jia N."/>
            <person name="Wang J."/>
            <person name="Shi W."/>
            <person name="Du L."/>
            <person name="Sun Y."/>
            <person name="Zhan W."/>
            <person name="Jiang J.F."/>
            <person name="Wang Q."/>
            <person name="Zhang B."/>
            <person name="Ji P."/>
            <person name="Bell-Sakyi L."/>
            <person name="Cui X.M."/>
            <person name="Yuan T.T."/>
            <person name="Jiang B.G."/>
            <person name="Yang W.F."/>
            <person name="Lam T.T."/>
            <person name="Chang Q.C."/>
            <person name="Ding S.J."/>
            <person name="Wang X.J."/>
            <person name="Zhu J.G."/>
            <person name="Ruan X.D."/>
            <person name="Zhao L."/>
            <person name="Wei J.T."/>
            <person name="Ye R.Z."/>
            <person name="Que T.C."/>
            <person name="Du C.H."/>
            <person name="Zhou Y.H."/>
            <person name="Cheng J.X."/>
            <person name="Dai P.F."/>
            <person name="Guo W.B."/>
            <person name="Han X.H."/>
            <person name="Huang E.J."/>
            <person name="Li L.F."/>
            <person name="Wei W."/>
            <person name="Gao Y.C."/>
            <person name="Liu J.Z."/>
            <person name="Shao H.Z."/>
            <person name="Wang X."/>
            <person name="Wang C.C."/>
            <person name="Yang T.C."/>
            <person name="Huo Q.B."/>
            <person name="Li W."/>
            <person name="Chen H.Y."/>
            <person name="Chen S.E."/>
            <person name="Zhou L.G."/>
            <person name="Ni X.B."/>
            <person name="Tian J.H."/>
            <person name="Sheng Y."/>
            <person name="Liu T."/>
            <person name="Pan Y.S."/>
            <person name="Xia L.Y."/>
            <person name="Li J."/>
            <person name="Zhao F."/>
            <person name="Cao W.C."/>
        </authorList>
    </citation>
    <scope>NUCLEOTIDE SEQUENCE [LARGE SCALE GENOMIC DNA]</scope>
    <source>
        <strain evidence="7">HaeL-2018</strain>
    </source>
</reference>
<comment type="subcellular location">
    <subcellularLocation>
        <location evidence="1">Membrane</location>
        <topology evidence="1">Multi-pass membrane protein</topology>
    </subcellularLocation>
</comment>
<dbReference type="PROSITE" id="PS50893">
    <property type="entry name" value="ABC_TRANSPORTER_2"/>
    <property type="match status" value="1"/>
</dbReference>
<dbReference type="InterPro" id="IPR027417">
    <property type="entry name" value="P-loop_NTPase"/>
</dbReference>
<dbReference type="InterPro" id="IPR003439">
    <property type="entry name" value="ABC_transporter-like_ATP-bd"/>
</dbReference>
<dbReference type="OrthoDB" id="10263751at2759"/>
<dbReference type="EMBL" id="JABSTR010000962">
    <property type="protein sequence ID" value="KAH9383055.1"/>
    <property type="molecule type" value="Genomic_DNA"/>
</dbReference>
<dbReference type="PANTHER" id="PTHR19229">
    <property type="entry name" value="ATP-BINDING CASSETTE TRANSPORTER SUBFAMILY A ABCA"/>
    <property type="match status" value="1"/>
</dbReference>
<dbReference type="GO" id="GO:0016020">
    <property type="term" value="C:membrane"/>
    <property type="evidence" value="ECO:0007669"/>
    <property type="project" value="UniProtKB-SubCell"/>
</dbReference>
<dbReference type="InterPro" id="IPR013525">
    <property type="entry name" value="ABC2_TM"/>
</dbReference>
<dbReference type="Proteomes" id="UP000821853">
    <property type="component" value="Unassembled WGS sequence"/>
</dbReference>
<dbReference type="InterPro" id="IPR026082">
    <property type="entry name" value="ABCA"/>
</dbReference>
<evidence type="ECO:0000256" key="2">
    <source>
        <dbReference type="ARBA" id="ARBA00022692"/>
    </source>
</evidence>
<keyword evidence="8" id="KW-1185">Reference proteome</keyword>
<dbReference type="Pfam" id="PF00005">
    <property type="entry name" value="ABC_tran"/>
    <property type="match status" value="1"/>
</dbReference>
<evidence type="ECO:0000256" key="3">
    <source>
        <dbReference type="ARBA" id="ARBA00022989"/>
    </source>
</evidence>
<feature type="transmembrane region" description="Helical" evidence="5">
    <location>
        <begin position="37"/>
        <end position="68"/>
    </location>
</feature>
<dbReference type="AlphaFoldDB" id="A0A9J6GX33"/>
<name>A0A9J6GX33_HAELO</name>
<feature type="transmembrane region" description="Helical" evidence="5">
    <location>
        <begin position="332"/>
        <end position="352"/>
    </location>
</feature>
<comment type="caution">
    <text evidence="7">The sequence shown here is derived from an EMBL/GenBank/DDBJ whole genome shotgun (WGS) entry which is preliminary data.</text>
</comment>
<keyword evidence="2 5" id="KW-0812">Transmembrane</keyword>